<reference evidence="1" key="1">
    <citation type="submission" date="2021-02" db="EMBL/GenBank/DDBJ databases">
        <authorList>
            <person name="Dougan E. K."/>
            <person name="Rhodes N."/>
            <person name="Thang M."/>
            <person name="Chan C."/>
        </authorList>
    </citation>
    <scope>NUCLEOTIDE SEQUENCE</scope>
</reference>
<protein>
    <submittedName>
        <fullName evidence="1">RpL30 protein</fullName>
    </submittedName>
</protein>
<keyword evidence="2" id="KW-1185">Reference proteome</keyword>
<evidence type="ECO:0000313" key="1">
    <source>
        <dbReference type="EMBL" id="CAE7564459.1"/>
    </source>
</evidence>
<dbReference type="Proteomes" id="UP000604046">
    <property type="component" value="Unassembled WGS sequence"/>
</dbReference>
<dbReference type="Gene3D" id="3.30.1330.30">
    <property type="match status" value="1"/>
</dbReference>
<dbReference type="AlphaFoldDB" id="A0A812UFH4"/>
<accession>A0A812UFH4</accession>
<dbReference type="EMBL" id="CAJNDS010002684">
    <property type="protein sequence ID" value="CAE7564459.1"/>
    <property type="molecule type" value="Genomic_DNA"/>
</dbReference>
<name>A0A812UFH4_9DINO</name>
<gene>
    <name evidence="1" type="primary">RpL30</name>
    <name evidence="1" type="ORF">SNAT2548_LOCUS31942</name>
</gene>
<organism evidence="1 2">
    <name type="scientific">Symbiodinium natans</name>
    <dbReference type="NCBI Taxonomy" id="878477"/>
    <lineage>
        <taxon>Eukaryota</taxon>
        <taxon>Sar</taxon>
        <taxon>Alveolata</taxon>
        <taxon>Dinophyceae</taxon>
        <taxon>Suessiales</taxon>
        <taxon>Symbiodiniaceae</taxon>
        <taxon>Symbiodinium</taxon>
    </lineage>
</organism>
<comment type="caution">
    <text evidence="1">The sequence shown here is derived from an EMBL/GenBank/DDBJ whole genome shotgun (WGS) entry which is preliminary data.</text>
</comment>
<sequence>MVGDGRHFASRWIHALTLPQTSQDWFTLAPNPNPDLHPPFEFFERRRVLDHMLEASKSVDSINARLQLVMKSGKYSLGYKTTLKTLRAEGRASSASAGPFLGLTDDSILSNNRSNSSKKPRDSLDTVTCLSAGFSHDKAFAL</sequence>
<evidence type="ECO:0000313" key="2">
    <source>
        <dbReference type="Proteomes" id="UP000604046"/>
    </source>
</evidence>
<dbReference type="InterPro" id="IPR029064">
    <property type="entry name" value="Ribosomal_eL30-like_sf"/>
</dbReference>
<dbReference type="SUPFAM" id="SSF55315">
    <property type="entry name" value="L30e-like"/>
    <property type="match status" value="1"/>
</dbReference>
<proteinExistence type="predicted"/>